<protein>
    <submittedName>
        <fullName evidence="1">Dicarboxylate/amino acid:cation symporter</fullName>
    </submittedName>
</protein>
<accession>A0AC61NNR6</accession>
<organism evidence="1 2">
    <name type="scientific">Halosquirtibacter laminarini</name>
    <dbReference type="NCBI Taxonomy" id="3374600"/>
    <lineage>
        <taxon>Bacteria</taxon>
        <taxon>Pseudomonadati</taxon>
        <taxon>Bacteroidota</taxon>
        <taxon>Bacteroidia</taxon>
        <taxon>Marinilabiliales</taxon>
        <taxon>Prolixibacteraceae</taxon>
        <taxon>Halosquirtibacter</taxon>
    </lineage>
</organism>
<keyword evidence="2" id="KW-1185">Reference proteome</keyword>
<dbReference type="EMBL" id="CP081303">
    <property type="protein sequence ID" value="QZE14570.1"/>
    <property type="molecule type" value="Genomic_DNA"/>
</dbReference>
<dbReference type="Proteomes" id="UP000826212">
    <property type="component" value="Chromosome"/>
</dbReference>
<evidence type="ECO:0000313" key="2">
    <source>
        <dbReference type="Proteomes" id="UP000826212"/>
    </source>
</evidence>
<sequence>MNLKVKKIITNLGFQILLAMVVGIGVGAAIGKSASVFAPLGTVFIQLIKMLVVPLVTVSIISGASSLGATKKAGKVGLSTIFYFLLTTAVSVTLGLILGEVFKPGVGLDTDLVKSMFPAKDYTAAAQTPGFWDVLLGMIPQNPIESLVRGNILQIIFFGLFLGIAISTLPSQKKDPVVNGLNYITEALIWMIKIVMYTAPIGVFGLMANATGTFGFDMLEMVLKLVMVNLVGVLLLLFILYPLTLKLFSKISIKQFFTKMTKPQIVAFSTASSMATLPVNMEVCEEELGVSKQTSSFVLPLGATINMTGNALYYALVAVFFAQMFGHTLDTSQYVAIILTATVGSIGQAGVPGPTLLVVAVLAAANIPLEGLPLLYALDRVFDMVRTSVNITGDAACAVIVDKFNR</sequence>
<reference evidence="1" key="1">
    <citation type="submission" date="2021-08" db="EMBL/GenBank/DDBJ databases">
        <title>Novel anaerobic bacterium isolated from sea squirt in East Sea, Republic of Korea.</title>
        <authorList>
            <person name="Nguyen T.H."/>
            <person name="Li Z."/>
            <person name="Lee Y.-J."/>
            <person name="Ko J."/>
            <person name="Kim S.-G."/>
        </authorList>
    </citation>
    <scope>NUCLEOTIDE SEQUENCE</scope>
    <source>
        <strain evidence="1">KCTC 25031</strain>
    </source>
</reference>
<name>A0AC61NNR6_9BACT</name>
<gene>
    <name evidence="1" type="ORF">K4L44_01480</name>
</gene>
<evidence type="ECO:0000313" key="1">
    <source>
        <dbReference type="EMBL" id="QZE14570.1"/>
    </source>
</evidence>
<proteinExistence type="predicted"/>